<dbReference type="AlphaFoldDB" id="A0A2G5C2A3"/>
<accession>A0A2G5C2A3</accession>
<reference evidence="2 3" key="1">
    <citation type="submission" date="2017-09" db="EMBL/GenBank/DDBJ databases">
        <title>WGS assembly of Aquilegia coerulea Goldsmith.</title>
        <authorList>
            <person name="Hodges S."/>
            <person name="Kramer E."/>
            <person name="Nordborg M."/>
            <person name="Tomkins J."/>
            <person name="Borevitz J."/>
            <person name="Derieg N."/>
            <person name="Yan J."/>
            <person name="Mihaltcheva S."/>
            <person name="Hayes R.D."/>
            <person name="Rokhsar D."/>
        </authorList>
    </citation>
    <scope>NUCLEOTIDE SEQUENCE [LARGE SCALE GENOMIC DNA]</scope>
    <source>
        <strain evidence="3">cv. Goldsmith</strain>
    </source>
</reference>
<evidence type="ECO:0000256" key="1">
    <source>
        <dbReference type="SAM" id="SignalP"/>
    </source>
</evidence>
<name>A0A2G5C2A3_AQUCA</name>
<dbReference type="Proteomes" id="UP000230069">
    <property type="component" value="Unassembled WGS sequence"/>
</dbReference>
<keyword evidence="3" id="KW-1185">Reference proteome</keyword>
<dbReference type="EMBL" id="KZ305131">
    <property type="protein sequence ID" value="PIA25410.1"/>
    <property type="molecule type" value="Genomic_DNA"/>
</dbReference>
<proteinExistence type="predicted"/>
<dbReference type="InParanoid" id="A0A2G5C2A3"/>
<keyword evidence="1" id="KW-0732">Signal</keyword>
<sequence length="106" mass="11095">MAAEIDVFTRSTIMATLLLAILLACACTTTDAKGYQAPDPQCISKCGTSIASCWPTCSKNPAQTATCMTSCISNGVACINKCKGPGRYHGPPSYMVGRNETPQIGN</sequence>
<protein>
    <submittedName>
        <fullName evidence="2">Uncharacterized protein</fullName>
    </submittedName>
</protein>
<evidence type="ECO:0000313" key="2">
    <source>
        <dbReference type="EMBL" id="PIA25410.1"/>
    </source>
</evidence>
<organism evidence="2 3">
    <name type="scientific">Aquilegia coerulea</name>
    <name type="common">Rocky mountain columbine</name>
    <dbReference type="NCBI Taxonomy" id="218851"/>
    <lineage>
        <taxon>Eukaryota</taxon>
        <taxon>Viridiplantae</taxon>
        <taxon>Streptophyta</taxon>
        <taxon>Embryophyta</taxon>
        <taxon>Tracheophyta</taxon>
        <taxon>Spermatophyta</taxon>
        <taxon>Magnoliopsida</taxon>
        <taxon>Ranunculales</taxon>
        <taxon>Ranunculaceae</taxon>
        <taxon>Thalictroideae</taxon>
        <taxon>Aquilegia</taxon>
    </lineage>
</organism>
<dbReference type="OrthoDB" id="10436488at2759"/>
<feature type="chain" id="PRO_5013740863" evidence="1">
    <location>
        <begin position="33"/>
        <end position="106"/>
    </location>
</feature>
<gene>
    <name evidence="2" type="ORF">AQUCO_11500007v1</name>
</gene>
<evidence type="ECO:0000313" key="3">
    <source>
        <dbReference type="Proteomes" id="UP000230069"/>
    </source>
</evidence>
<feature type="signal peptide" evidence="1">
    <location>
        <begin position="1"/>
        <end position="32"/>
    </location>
</feature>